<reference evidence="10" key="1">
    <citation type="submission" date="2021-01" db="EMBL/GenBank/DDBJ databases">
        <authorList>
            <person name="Corre E."/>
            <person name="Pelletier E."/>
            <person name="Niang G."/>
            <person name="Scheremetjew M."/>
            <person name="Finn R."/>
            <person name="Kale V."/>
            <person name="Holt S."/>
            <person name="Cochrane G."/>
            <person name="Meng A."/>
            <person name="Brown T."/>
            <person name="Cohen L."/>
        </authorList>
    </citation>
    <scope>NUCLEOTIDE SEQUENCE</scope>
    <source>
        <strain evidence="10">MM31A-1</strain>
    </source>
</reference>
<evidence type="ECO:0000256" key="2">
    <source>
        <dbReference type="ARBA" id="ARBA00005927"/>
    </source>
</evidence>
<protein>
    <recommendedName>
        <fullName evidence="6">Protein transport protein sec16</fullName>
    </recommendedName>
</protein>
<feature type="compositionally biased region" description="Basic and acidic residues" evidence="7">
    <location>
        <begin position="2578"/>
        <end position="2588"/>
    </location>
</feature>
<evidence type="ECO:0000256" key="4">
    <source>
        <dbReference type="ARBA" id="ARBA00022824"/>
    </source>
</evidence>
<feature type="domain" description="WW" evidence="8">
    <location>
        <begin position="740"/>
        <end position="774"/>
    </location>
</feature>
<dbReference type="CDD" id="cd00201">
    <property type="entry name" value="WW"/>
    <property type="match status" value="12"/>
</dbReference>
<feature type="compositionally biased region" description="Polar residues" evidence="7">
    <location>
        <begin position="2384"/>
        <end position="2395"/>
    </location>
</feature>
<dbReference type="GO" id="GO:0070971">
    <property type="term" value="C:endoplasmic reticulum exit site"/>
    <property type="evidence" value="ECO:0007669"/>
    <property type="project" value="TreeGrafter"/>
</dbReference>
<dbReference type="Gene3D" id="2.20.70.10">
    <property type="match status" value="12"/>
</dbReference>
<dbReference type="Pfam" id="PF12931">
    <property type="entry name" value="TPR_Sec16"/>
    <property type="match status" value="1"/>
</dbReference>
<feature type="domain" description="WW" evidence="8">
    <location>
        <begin position="1239"/>
        <end position="1273"/>
    </location>
</feature>
<feature type="domain" description="WW" evidence="8">
    <location>
        <begin position="1432"/>
        <end position="1468"/>
    </location>
</feature>
<dbReference type="GO" id="GO:0012507">
    <property type="term" value="C:ER to Golgi transport vesicle membrane"/>
    <property type="evidence" value="ECO:0007669"/>
    <property type="project" value="TreeGrafter"/>
</dbReference>
<feature type="region of interest" description="Disordered" evidence="7">
    <location>
        <begin position="1485"/>
        <end position="1505"/>
    </location>
</feature>
<sequence length="2588" mass="279482">MDMAIQQQQPPTVASAADMFGQGPPVVVGSLSQPQQQPQLQQQLKPPLMKSATDMFCGQEPPQTTLSNNGSSLQQVQQQQQPAAVNSAADMFGQVQVSEVGVVNMDLNVNTNVNVAATSDGASATGFFGSGGDDDLKVAADATANTGRADFSQPPAAEVKPKEYEHRDVRSDSNAPAVSVFDTTLDNTNLTVPVIAIATDTATTNIFETPSDVPVLAAAVDTTSKLGATSIITPSRVSVFQTPPAIATHAQNSTPTQNATSEQKLNMQTSNTSTSIPVKSMSLLPRSTPIQIKQKPHFSKPRLPSPRQRRPRVAPNNSGASTGTSGTTGASSTPGRKPLALPLPLPSKKPLALPLPKRKSSFTASLLARKDVTTSTPRNMRTGSEGDKSITSGSASENSTSGGMFRIPPPVQIHTASPSPGSGLGLNKRGGLVRADKMLSPLTSPTETSTNEQQSALTTHLDVISPKVAEVVAVAETAAGPTVTEIKVLTTATVPASQLPPPPATALPPLPPGWIELTAPDSVKYYLNATTRTTTWDRPLPANMNIHSNPPPAAPTLPMKEEMNQKQEESSTAPIDIAPEFKTDEIIQQQQSAFGVNVGDTNTGELAGGGTLNAHLVTPIISNASDDALDLKLNLDKSLVVPEITTGELEQENVKFKRSLSDESYVDVTTNDILEAEAAGELNQNFTEEAASNNNGVALTSDAAALQVRASAKEDAHDQILEEHEANAVSGGAGASAEIRLLPEGWVELRDETSGQNYYYNELTDATQWERPTPTDTNANTDQAVDVDVDVASAMTEPYVAEDNTSLNRGDTEGDISDVITMMEPETATATAATTQVVSEEIPEMSVTHTVVEASSVNPPEVETNLPLGWVEMLDEASNLPYYFSERNGVTQWEKPIPETELYHSDGLDNIDIVDDGAVENTPERRSSGSGLEVEMEVQAEVEETLDSSAAVEINQVEENAAIDIASAEDDNDDKLGDADDGADVVSDLLPGWVEMIDESSGMPYFHNETQNVTQWERPRSVEVAVEEASDNFHATDLKKEQEEATVTATASVSVFASQIETAAAEDLVHVPESPRGHANEDKNSDQSDMQDVNLEPAPVTNDADMDMDMDGSGLYLPDDWVEMIDEASEMPYYYNERDNLTQWEKPEPNPTPKAEPNFLSENLMPVDSFATCNDDMLDYDDSNAHVEATAQEESMGFEVPDTRMEVSASVSVQEVNEVSETAPTQEKSEAEATQEAASALPDGWVEMLDESSGKKYYFNEVENITQWEKPEPASAEKSVAVTDDVRALVENTVESKGIPSGLGREVEHLEPEVLVAEVEDESSSDLPPGWIEMVDESSGQPYYINEVENVTQWEKPVKAIAAVTPADEVEESTDTDGQEPKQTIQVEEDFADDVKDDVEDDAHIPDDLVETETETEITPPLNQNQGDGTPSTLPHGWVELIDESSGAPVPYYFNEGDNLTQWEKPEPKQPDVAATLTSAMSSFLRDTNDNDNDSKNLDANDETSKAVDNLPFGWTEMEDESSGKTYYFNEIEQRMQWERPENKSKTNANDMPPTDSDTLVNTDNDDVPATSMEDSKSKLPTGWVKITDESSGQDYYFNEIENITQWEKPDGKDSSSPETNGLEGKGEESVEDQGVSEYEAPKIDTDTQPKTSLGEESTQKENNAPTPLVDEPKNLPDGWTEIIYESSGQPYYFNASENITQWDKPVAESVAAAISKGFEEDEKEEVTGPAHASSVNDGSNEEWVEVSSPVKKGSTGNSVKSATKDSLPDGWVELRDPSSGAPYYFNEEKNVTQWDAPAPHRNVINQTQTEPTKRSNSEHTFRPRPAHCIASFGFGGRLCVMVPQVAETLGYGSSKSSVAATTMRKGPIQIHQVASLLPKEELPTAMAASSPGPLIDCTDADVLKLLDERSGSCSTDKERLWKLVSIAARWRGRIRSTDGLANPDGPDAAVINVLLQCESDNTNNGFVMSPLFEGSSLESRKSCLEESQQLLLRGKREEAVMCALSGGDHALALLIASLCGPSTYQTAAKYYIEKCLQPGTPLYTATTLFANQIQSEDDMEDHLSKFWDDCSDSLGGTWQCHLATILSNQTRGWKKNIVALGDQLLYLGNTNAAHFCYLVGGRPVTTHTDPSARLVLVGCDHRKDENLSLATNESCEAYLRTEALEWAKRKGNPNAVITPFQPFKLCYATLLADYGLQGSAKKYVDSVRKCTGTELDNTARASRSKASNIYPEDFLKSLDTFEDRLCISLGIPNKNAQKKSSTKFGLTGVLSKIVSKAKHDESFHDALNTEVSFDDEGIGNESFVSATSNILDTTSNTIGITKSMHSRRGNNNSTQQAFVPASVSMMSPLTEKPEETAMSSEKPPQPIFMPSPNKKSEPKASAAVQTPSNTQKSSEYPPRQTASARKVPSVQSTPVDRKPKVDAPPSSASSWSIGGWITKKLNPDAKIGDTGKPMEAYFDKKMNVWVFPGDDPAEVAKPLAPPPITPIVKNSSVAPASEATSDDPLASLIAPPNSRSAQKKAADPLSSLMAPPTRSTPSNLKGPPRIPRTHNPSTPSSAVKATTGAPPQFVIFTPSAKSEEKEAKKEQ</sequence>
<dbReference type="CDD" id="cd09233">
    <property type="entry name" value="ACE1-Sec16-like"/>
    <property type="match status" value="1"/>
</dbReference>
<feature type="compositionally biased region" description="Polar residues" evidence="7">
    <location>
        <begin position="1"/>
        <end position="12"/>
    </location>
</feature>
<feature type="domain" description="WW" evidence="8">
    <location>
        <begin position="1578"/>
        <end position="1612"/>
    </location>
</feature>
<evidence type="ECO:0000313" key="10">
    <source>
        <dbReference type="EMBL" id="CAE0464023.1"/>
    </source>
</evidence>
<organism evidence="10">
    <name type="scientific">Chaetoceros debilis</name>
    <dbReference type="NCBI Taxonomy" id="122233"/>
    <lineage>
        <taxon>Eukaryota</taxon>
        <taxon>Sar</taxon>
        <taxon>Stramenopiles</taxon>
        <taxon>Ochrophyta</taxon>
        <taxon>Bacillariophyta</taxon>
        <taxon>Coscinodiscophyceae</taxon>
        <taxon>Chaetocerotophycidae</taxon>
        <taxon>Chaetocerotales</taxon>
        <taxon>Chaetocerotaceae</taxon>
        <taxon>Chaetoceros</taxon>
    </lineage>
</organism>
<feature type="domain" description="WW" evidence="8">
    <location>
        <begin position="1325"/>
        <end position="1359"/>
    </location>
</feature>
<feature type="compositionally biased region" description="Polar residues" evidence="7">
    <location>
        <begin position="389"/>
        <end position="402"/>
    </location>
</feature>
<feature type="region of interest" description="Disordered" evidence="7">
    <location>
        <begin position="1"/>
        <end position="42"/>
    </location>
</feature>
<feature type="region of interest" description="Disordered" evidence="7">
    <location>
        <begin position="248"/>
        <end position="429"/>
    </location>
</feature>
<dbReference type="InterPro" id="IPR001202">
    <property type="entry name" value="WW_dom"/>
</dbReference>
<dbReference type="GO" id="GO:0007030">
    <property type="term" value="P:Golgi organization"/>
    <property type="evidence" value="ECO:0007669"/>
    <property type="project" value="TreeGrafter"/>
</dbReference>
<feature type="compositionally biased region" description="Basic and acidic residues" evidence="7">
    <location>
        <begin position="159"/>
        <end position="171"/>
    </location>
</feature>
<evidence type="ECO:0000256" key="6">
    <source>
        <dbReference type="RuleBase" id="RU364101"/>
    </source>
</evidence>
<dbReference type="GO" id="GO:0015031">
    <property type="term" value="P:protein transport"/>
    <property type="evidence" value="ECO:0007669"/>
    <property type="project" value="UniProtKB-KW"/>
</dbReference>
<keyword evidence="4 6" id="KW-0256">Endoplasmic reticulum</keyword>
<gene>
    <name evidence="9" type="ORF">CDEB00056_LOCUS8863</name>
    <name evidence="10" type="ORF">CDEB00056_LOCUS8864</name>
</gene>
<evidence type="ECO:0000256" key="1">
    <source>
        <dbReference type="ARBA" id="ARBA00004240"/>
    </source>
</evidence>
<feature type="region of interest" description="Disordered" evidence="7">
    <location>
        <begin position="1412"/>
        <end position="1432"/>
    </location>
</feature>
<dbReference type="EMBL" id="HBIO01011392">
    <property type="protein sequence ID" value="CAE0464022.1"/>
    <property type="molecule type" value="Transcribed_RNA"/>
</dbReference>
<dbReference type="Pfam" id="PF12932">
    <property type="entry name" value="Sec16"/>
    <property type="match status" value="1"/>
</dbReference>
<feature type="domain" description="WW" evidence="8">
    <location>
        <begin position="1766"/>
        <end position="1800"/>
    </location>
</feature>
<feature type="compositionally biased region" description="Polar residues" evidence="7">
    <location>
        <begin position="1421"/>
        <end position="1432"/>
    </location>
</feature>
<keyword evidence="6" id="KW-0472">Membrane</keyword>
<feature type="region of interest" description="Disordered" evidence="7">
    <location>
        <begin position="1719"/>
        <end position="1773"/>
    </location>
</feature>
<feature type="domain" description="WW" evidence="8">
    <location>
        <begin position="1115"/>
        <end position="1149"/>
    </location>
</feature>
<feature type="domain" description="WW" evidence="8">
    <location>
        <begin position="508"/>
        <end position="541"/>
    </location>
</feature>
<feature type="domain" description="WW" evidence="8">
    <location>
        <begin position="1509"/>
        <end position="1543"/>
    </location>
</feature>
<feature type="compositionally biased region" description="Polar residues" evidence="7">
    <location>
        <begin position="2551"/>
        <end position="2561"/>
    </location>
</feature>
<feature type="region of interest" description="Disordered" evidence="7">
    <location>
        <begin position="2351"/>
        <end position="2436"/>
    </location>
</feature>
<feature type="domain" description="WW" evidence="8">
    <location>
        <begin position="987"/>
        <end position="1021"/>
    </location>
</feature>
<feature type="compositionally biased region" description="Low complexity" evidence="7">
    <location>
        <begin position="30"/>
        <end position="42"/>
    </location>
</feature>
<feature type="compositionally biased region" description="Polar residues" evidence="7">
    <location>
        <begin position="1649"/>
        <end position="1666"/>
    </location>
</feature>
<dbReference type="Gene3D" id="1.25.40.1030">
    <property type="match status" value="1"/>
</dbReference>
<dbReference type="GO" id="GO:0016192">
    <property type="term" value="P:vesicle-mediated transport"/>
    <property type="evidence" value="ECO:0007669"/>
    <property type="project" value="UniProtKB-KW"/>
</dbReference>
<accession>A0A6S8TR00</accession>
<dbReference type="InterPro" id="IPR024340">
    <property type="entry name" value="Sec16_CCD"/>
</dbReference>
<keyword evidence="6" id="KW-0653">Protein transport</keyword>
<feature type="compositionally biased region" description="Low complexity" evidence="7">
    <location>
        <begin position="315"/>
        <end position="340"/>
    </location>
</feature>
<feature type="compositionally biased region" description="Polar residues" evidence="7">
    <location>
        <begin position="1546"/>
        <end position="1563"/>
    </location>
</feature>
<dbReference type="InterPro" id="IPR036020">
    <property type="entry name" value="WW_dom_sf"/>
</dbReference>
<evidence type="ECO:0000256" key="7">
    <source>
        <dbReference type="SAM" id="MobiDB-lite"/>
    </source>
</evidence>
<feature type="compositionally biased region" description="Basic and acidic residues" evidence="7">
    <location>
        <begin position="1763"/>
        <end position="1773"/>
    </location>
</feature>
<feature type="compositionally biased region" description="Basic and acidic residues" evidence="7">
    <location>
        <begin position="1487"/>
        <end position="1505"/>
    </location>
</feature>
<evidence type="ECO:0000256" key="5">
    <source>
        <dbReference type="ARBA" id="ARBA00022892"/>
    </source>
</evidence>
<dbReference type="EMBL" id="HBIO01011393">
    <property type="protein sequence ID" value="CAE0464023.1"/>
    <property type="molecule type" value="Transcribed_RNA"/>
</dbReference>
<dbReference type="PANTHER" id="PTHR13402">
    <property type="entry name" value="RGPR-RELATED"/>
    <property type="match status" value="1"/>
</dbReference>
<dbReference type="SUPFAM" id="SSF51045">
    <property type="entry name" value="WW domain"/>
    <property type="match status" value="12"/>
</dbReference>
<feature type="region of interest" description="Disordered" evidence="7">
    <location>
        <begin position="1538"/>
        <end position="1677"/>
    </location>
</feature>
<proteinExistence type="inferred from homology"/>
<feature type="compositionally biased region" description="Polar residues" evidence="7">
    <location>
        <begin position="249"/>
        <end position="277"/>
    </location>
</feature>
<dbReference type="Pfam" id="PF00397">
    <property type="entry name" value="WW"/>
    <property type="match status" value="11"/>
</dbReference>
<name>A0A6S8TR00_9STRA</name>
<evidence type="ECO:0000256" key="3">
    <source>
        <dbReference type="ARBA" id="ARBA00022448"/>
    </source>
</evidence>
<dbReference type="PANTHER" id="PTHR13402:SF6">
    <property type="entry name" value="SECRETORY 16, ISOFORM I"/>
    <property type="match status" value="1"/>
</dbReference>
<feature type="domain" description="WW" evidence="8">
    <location>
        <begin position="864"/>
        <end position="898"/>
    </location>
</feature>
<comment type="subcellular location">
    <subcellularLocation>
        <location evidence="1">Endoplasmic reticulum</location>
    </subcellularLocation>
</comment>
<feature type="compositionally biased region" description="Basic and acidic residues" evidence="7">
    <location>
        <begin position="1068"/>
        <end position="1086"/>
    </location>
</feature>
<dbReference type="SMART" id="SM00456">
    <property type="entry name" value="WW"/>
    <property type="match status" value="12"/>
</dbReference>
<evidence type="ECO:0000259" key="8">
    <source>
        <dbReference type="PROSITE" id="PS50020"/>
    </source>
</evidence>
<feature type="region of interest" description="Disordered" evidence="7">
    <location>
        <begin position="147"/>
        <end position="171"/>
    </location>
</feature>
<feature type="region of interest" description="Disordered" evidence="7">
    <location>
        <begin position="2484"/>
        <end position="2588"/>
    </location>
</feature>
<feature type="region of interest" description="Disordered" evidence="7">
    <location>
        <begin position="1068"/>
        <end position="1108"/>
    </location>
</feature>
<feature type="domain" description="WW" evidence="8">
    <location>
        <begin position="1674"/>
        <end position="1708"/>
    </location>
</feature>
<feature type="compositionally biased region" description="Polar residues" evidence="7">
    <location>
        <begin position="373"/>
        <end position="382"/>
    </location>
</feature>
<evidence type="ECO:0000313" key="9">
    <source>
        <dbReference type="EMBL" id="CAE0464022.1"/>
    </source>
</evidence>
<dbReference type="InterPro" id="IPR024298">
    <property type="entry name" value="Sec16_Sec23-bd"/>
</dbReference>
<comment type="similarity">
    <text evidence="2 6">Belongs to the SEC16 family.</text>
</comment>
<dbReference type="PROSITE" id="PS50020">
    <property type="entry name" value="WW_DOMAIN_2"/>
    <property type="match status" value="12"/>
</dbReference>
<keyword evidence="3 6" id="KW-0813">Transport</keyword>
<dbReference type="GO" id="GO:0070973">
    <property type="term" value="P:protein localization to endoplasmic reticulum exit site"/>
    <property type="evidence" value="ECO:0007669"/>
    <property type="project" value="TreeGrafter"/>
</dbReference>
<feature type="compositionally biased region" description="Low complexity" evidence="7">
    <location>
        <begin position="2424"/>
        <end position="2436"/>
    </location>
</feature>
<keyword evidence="5 6" id="KW-0931">ER-Golgi transport</keyword>
<dbReference type="PROSITE" id="PS01159">
    <property type="entry name" value="WW_DOMAIN_1"/>
    <property type="match status" value="9"/>
</dbReference>